<dbReference type="Proteomes" id="UP001597090">
    <property type="component" value="Unassembled WGS sequence"/>
</dbReference>
<dbReference type="Pfam" id="PF11992">
    <property type="entry name" value="TgpA_N"/>
    <property type="match status" value="1"/>
</dbReference>
<dbReference type="EMBL" id="JBHTIH010000002">
    <property type="protein sequence ID" value="MFD0738651.1"/>
    <property type="molecule type" value="Genomic_DNA"/>
</dbReference>
<dbReference type="InterPro" id="IPR002931">
    <property type="entry name" value="Transglutaminase-like"/>
</dbReference>
<dbReference type="SUPFAM" id="SSF54001">
    <property type="entry name" value="Cysteine proteinases"/>
    <property type="match status" value="1"/>
</dbReference>
<keyword evidence="4" id="KW-1185">Reference proteome</keyword>
<feature type="transmembrane region" description="Helical" evidence="1">
    <location>
        <begin position="107"/>
        <end position="124"/>
    </location>
</feature>
<dbReference type="Pfam" id="PF13559">
    <property type="entry name" value="DUF4129"/>
    <property type="match status" value="1"/>
</dbReference>
<dbReference type="InterPro" id="IPR025403">
    <property type="entry name" value="TgpA-like_C"/>
</dbReference>
<accession>A0ABW2YPA9</accession>
<evidence type="ECO:0000313" key="4">
    <source>
        <dbReference type="Proteomes" id="UP001597090"/>
    </source>
</evidence>
<dbReference type="SMART" id="SM00460">
    <property type="entry name" value="TGc"/>
    <property type="match status" value="1"/>
</dbReference>
<keyword evidence="1" id="KW-1133">Transmembrane helix</keyword>
<name>A0ABW2YPA9_9GAMM</name>
<dbReference type="InterPro" id="IPR021878">
    <property type="entry name" value="TgpA_N"/>
</dbReference>
<dbReference type="PANTHER" id="PTHR42736">
    <property type="entry name" value="PROTEIN-GLUTAMINE GAMMA-GLUTAMYLTRANSFERASE"/>
    <property type="match status" value="1"/>
</dbReference>
<evidence type="ECO:0000259" key="2">
    <source>
        <dbReference type="SMART" id="SM00460"/>
    </source>
</evidence>
<feature type="transmembrane region" description="Helical" evidence="1">
    <location>
        <begin position="60"/>
        <end position="79"/>
    </location>
</feature>
<dbReference type="InterPro" id="IPR038765">
    <property type="entry name" value="Papain-like_cys_pep_sf"/>
</dbReference>
<keyword evidence="1" id="KW-0812">Transmembrane</keyword>
<evidence type="ECO:0000313" key="3">
    <source>
        <dbReference type="EMBL" id="MFD0738651.1"/>
    </source>
</evidence>
<sequence>MVEPRASLAFDPASRRWALLVGAVCVLPLLLQLPLLQGLLIGAASVAISLLTWRRPLPGWLRLLLALSVLGIVLSLSGFRFGRDTGCALLAAMLAIKPAETFSLRDARSLVGFALFAPFATFLLDQGPLSLALGLIAAVLALTALQRFAEIESGDSAAPPSPVRRLLGIGRLLAIGLPMALAVFWLFPRLATPAWGVPDRALARPGLSDRMSPGEWAELMNDETPVLRARFFGAAPLPAQLYWRGPVLWDFDGQTWTQPGGLRGLPPAATQPAATRWDYEMAIEPTDRRQLVALDLPLSAPTGSELTLDHGLYAAAPLSALTRWRVQSAPPARYEPRLHPVLRQMALALPPGYNPRTLALARQWRSEAGRDDAAIVQRSLAWIRARFAYTLDTPRPGRHGVDEFLFDQQAGFCQHFSSAFVVLMRGAGIPARVVTGYAGGYRNAIGDYWLVRRSDAHAWAEAWLPGRGWVRVDPTAAVAPERIYDTLADRAPGADGLIAGLLGSVWGDRAAGTRLFDVRDFMRRGWNDFVLGFNADRQQRLLKPLGVDKLEPRTLIVLFAMAAALALLWMAWLSARGPRQADPVLRAWHRLGRRYARLDLAREPHEPAHEWAERVSQARPELAGPLQSLTRRFNDWRYARTEPERRAAHALIRDLRAHRPRLHGERR</sequence>
<keyword evidence="1" id="KW-0472">Membrane</keyword>
<feature type="transmembrane region" description="Helical" evidence="1">
    <location>
        <begin position="555"/>
        <end position="575"/>
    </location>
</feature>
<dbReference type="RefSeq" id="WP_386811561.1">
    <property type="nucleotide sequence ID" value="NZ_JBHTIH010000002.1"/>
</dbReference>
<dbReference type="InterPro" id="IPR052901">
    <property type="entry name" value="Bact_TGase-like"/>
</dbReference>
<feature type="transmembrane region" description="Helical" evidence="1">
    <location>
        <begin position="169"/>
        <end position="187"/>
    </location>
</feature>
<gene>
    <name evidence="3" type="ORF">ACFQZQ_05035</name>
</gene>
<feature type="domain" description="Transglutaminase-like" evidence="2">
    <location>
        <begin position="405"/>
        <end position="476"/>
    </location>
</feature>
<proteinExistence type="predicted"/>
<dbReference type="Pfam" id="PF01841">
    <property type="entry name" value="Transglut_core"/>
    <property type="match status" value="1"/>
</dbReference>
<comment type="caution">
    <text evidence="3">The sequence shown here is derived from an EMBL/GenBank/DDBJ whole genome shotgun (WGS) entry which is preliminary data.</text>
</comment>
<feature type="transmembrane region" description="Helical" evidence="1">
    <location>
        <begin position="20"/>
        <end position="53"/>
    </location>
</feature>
<evidence type="ECO:0000256" key="1">
    <source>
        <dbReference type="SAM" id="Phobius"/>
    </source>
</evidence>
<organism evidence="3 4">
    <name type="scientific">Lysobacter koreensis</name>
    <dbReference type="NCBI Taxonomy" id="266122"/>
    <lineage>
        <taxon>Bacteria</taxon>
        <taxon>Pseudomonadati</taxon>
        <taxon>Pseudomonadota</taxon>
        <taxon>Gammaproteobacteria</taxon>
        <taxon>Lysobacterales</taxon>
        <taxon>Lysobacteraceae</taxon>
        <taxon>Lysobacter</taxon>
    </lineage>
</organism>
<feature type="transmembrane region" description="Helical" evidence="1">
    <location>
        <begin position="131"/>
        <end position="149"/>
    </location>
</feature>
<dbReference type="PANTHER" id="PTHR42736:SF1">
    <property type="entry name" value="PROTEIN-GLUTAMINE GAMMA-GLUTAMYLTRANSFERASE"/>
    <property type="match status" value="1"/>
</dbReference>
<dbReference type="Gene3D" id="3.10.620.30">
    <property type="match status" value="1"/>
</dbReference>
<reference evidence="4" key="1">
    <citation type="journal article" date="2019" name="Int. J. Syst. Evol. Microbiol.">
        <title>The Global Catalogue of Microorganisms (GCM) 10K type strain sequencing project: providing services to taxonomists for standard genome sequencing and annotation.</title>
        <authorList>
            <consortium name="The Broad Institute Genomics Platform"/>
            <consortium name="The Broad Institute Genome Sequencing Center for Infectious Disease"/>
            <person name="Wu L."/>
            <person name="Ma J."/>
        </authorList>
    </citation>
    <scope>NUCLEOTIDE SEQUENCE [LARGE SCALE GENOMIC DNA]</scope>
    <source>
        <strain evidence="4">CCUG 55491</strain>
    </source>
</reference>
<protein>
    <submittedName>
        <fullName evidence="3">DUF3488 and DUF4129 domain-containing transglutaminase family protein</fullName>
    </submittedName>
</protein>